<accession>A0AAX2EPH0</accession>
<dbReference type="Proteomes" id="UP000199173">
    <property type="component" value="Unassembled WGS sequence"/>
</dbReference>
<protein>
    <submittedName>
        <fullName evidence="1">Uncharacterized protein</fullName>
    </submittedName>
</protein>
<sequence>MAVEKPIKTLAEDDPRRQRYAELLAEAQRVTVPRLQPGDADGIMCQLAALLGAPVPSVGSLTEHAVAWCACLLAQGLGELLEGNSKQVLTIFFLLCWKDAAVKFEGEHREEVAAAREGLTVKRFRQTHLVNDEDKDNDNNDQITVAVH</sequence>
<evidence type="ECO:0000313" key="4">
    <source>
        <dbReference type="Proteomes" id="UP000199173"/>
    </source>
</evidence>
<evidence type="ECO:0000313" key="2">
    <source>
        <dbReference type="EMBL" id="SFT65117.1"/>
    </source>
</evidence>
<dbReference type="EMBL" id="FPAV01000003">
    <property type="protein sequence ID" value="SFT65117.1"/>
    <property type="molecule type" value="Genomic_DNA"/>
</dbReference>
<dbReference type="RefSeq" id="WP_072438981.1">
    <property type="nucleotide sequence ID" value="NZ_FONC01000002.1"/>
</dbReference>
<dbReference type="Proteomes" id="UP000198760">
    <property type="component" value="Unassembled WGS sequence"/>
</dbReference>
<dbReference type="EMBL" id="FOYJ01000003">
    <property type="protein sequence ID" value="SFR06067.1"/>
    <property type="molecule type" value="Genomic_DNA"/>
</dbReference>
<keyword evidence="3" id="KW-1185">Reference proteome</keyword>
<reference evidence="3 4" key="1">
    <citation type="submission" date="2016-10" db="EMBL/GenBank/DDBJ databases">
        <authorList>
            <person name="Varghese N."/>
            <person name="Submissions S."/>
        </authorList>
    </citation>
    <scope>NUCLEOTIDE SEQUENCE [LARGE SCALE GENOMIC DNA]</scope>
    <source>
        <strain evidence="2 3">NFIX06</strain>
        <strain evidence="1 4">NFIX08</strain>
    </source>
</reference>
<organism evidence="1 4">
    <name type="scientific">Kosakonia radicincitans</name>
    <dbReference type="NCBI Taxonomy" id="283686"/>
    <lineage>
        <taxon>Bacteria</taxon>
        <taxon>Pseudomonadati</taxon>
        <taxon>Pseudomonadota</taxon>
        <taxon>Gammaproteobacteria</taxon>
        <taxon>Enterobacterales</taxon>
        <taxon>Enterobacteriaceae</taxon>
        <taxon>Kosakonia</taxon>
    </lineage>
</organism>
<name>A0AAX2EPH0_9ENTR</name>
<comment type="caution">
    <text evidence="1">The sequence shown here is derived from an EMBL/GenBank/DDBJ whole genome shotgun (WGS) entry which is preliminary data.</text>
</comment>
<evidence type="ECO:0000313" key="1">
    <source>
        <dbReference type="EMBL" id="SFR06067.1"/>
    </source>
</evidence>
<proteinExistence type="predicted"/>
<gene>
    <name evidence="2" type="ORF">SAMN03159428_01423</name>
    <name evidence="1" type="ORF">SAMN03159514_01429</name>
</gene>
<dbReference type="AlphaFoldDB" id="A0AAX2EPH0"/>
<evidence type="ECO:0000313" key="3">
    <source>
        <dbReference type="Proteomes" id="UP000198760"/>
    </source>
</evidence>